<dbReference type="InterPro" id="IPR000719">
    <property type="entry name" value="Prot_kinase_dom"/>
</dbReference>
<evidence type="ECO:0000256" key="5">
    <source>
        <dbReference type="ARBA" id="ARBA00022741"/>
    </source>
</evidence>
<dbReference type="InterPro" id="IPR008271">
    <property type="entry name" value="Ser/Thr_kinase_AS"/>
</dbReference>
<keyword evidence="6" id="KW-0418">Kinase</keyword>
<proteinExistence type="inferred from homology"/>
<dbReference type="FunFam" id="1.10.510.10:FF:000788">
    <property type="entry name" value="Serine/threonine-protein kinase Nek3"/>
    <property type="match status" value="1"/>
</dbReference>
<evidence type="ECO:0000259" key="13">
    <source>
        <dbReference type="PROSITE" id="PS50011"/>
    </source>
</evidence>
<feature type="compositionally biased region" description="Polar residues" evidence="12">
    <location>
        <begin position="312"/>
        <end position="326"/>
    </location>
</feature>
<name>A0A5N6QVT7_9ROSI</name>
<dbReference type="InterPro" id="IPR050660">
    <property type="entry name" value="NEK_Ser/Thr_kinase"/>
</dbReference>
<evidence type="ECO:0000256" key="12">
    <source>
        <dbReference type="SAM" id="MobiDB-lite"/>
    </source>
</evidence>
<sequence>MEKYEVLEQIGKGAFGSALLVRHKLEKKKYVLKKIRLARQTDRSRRSAHQEMELISKLRNPFIVEYKDSWVEKGCYVCIIIGYCEGGDLAETIKKANGVLFSEEKLCKWLVQLLMALDYLHMNHILHRDVKCSNIFLTKDRDIRLGDFGLAKMLTSDDLASSVVGTPSYMCPELLADIPYGSKSDIWSLGCCIYEMTAHKPAFKAFDMQALINKINKSIVAPLPTKYSGAFRGLVKSMLRKNPELRPSAAELLGHPHLEPYVLKVHLKINSPRRNSFPVHCPEPTYMKKTRFLEPKDVPLSTYRERRRSSSNDRTLNPSISGAEQDSLCSTQEIHDNPRYLSQRLQERYSGGIHEETAISRTIVAKGSNIAKSLRRTPTKGSNPPKRCDSFPASSTPRKSATAVRRASLPFSTTGARQQSPSSPNIGILHRLKSPDVSVNSPRIDRIAEFPLASYEEPVFSIRKTSTTSVQGSSGSPQYNDHSITKDKCTVQTDRASAKPSIPETWQGIRRSMFKADVKEGSDDCSDQNATAGASSRSSSDSYHRRFDPSSFQQRAEALEGMLEFSARLLQQERYEELGVLLKPFGPGKVSSRETAIWLTKSFKENTLKQED</sequence>
<evidence type="ECO:0000256" key="10">
    <source>
        <dbReference type="ARBA" id="ARBA00055766"/>
    </source>
</evidence>
<comment type="function">
    <text evidence="10">May be involved in plant development processes.</text>
</comment>
<keyword evidence="15" id="KW-1185">Reference proteome</keyword>
<dbReference type="PANTHER" id="PTHR43671">
    <property type="entry name" value="SERINE/THREONINE-PROTEIN KINASE NEK"/>
    <property type="match status" value="1"/>
</dbReference>
<dbReference type="PROSITE" id="PS00108">
    <property type="entry name" value="PROTEIN_KINASE_ST"/>
    <property type="match status" value="1"/>
</dbReference>
<feature type="compositionally biased region" description="Polar residues" evidence="12">
    <location>
        <begin position="410"/>
        <end position="425"/>
    </location>
</feature>
<dbReference type="PANTHER" id="PTHR43671:SF66">
    <property type="entry name" value="SERINE_THREONINE-PROTEIN KINASE NEK2"/>
    <property type="match status" value="1"/>
</dbReference>
<evidence type="ECO:0000313" key="14">
    <source>
        <dbReference type="EMBL" id="KAE8010052.1"/>
    </source>
</evidence>
<evidence type="ECO:0000256" key="3">
    <source>
        <dbReference type="ARBA" id="ARBA00022527"/>
    </source>
</evidence>
<dbReference type="Gene3D" id="3.30.200.20">
    <property type="entry name" value="Phosphorylase Kinase, domain 1"/>
    <property type="match status" value="1"/>
</dbReference>
<dbReference type="InterPro" id="IPR011009">
    <property type="entry name" value="Kinase-like_dom_sf"/>
</dbReference>
<keyword evidence="7 11" id="KW-0067">ATP-binding</keyword>
<dbReference type="GO" id="GO:0005524">
    <property type="term" value="F:ATP binding"/>
    <property type="evidence" value="ECO:0007669"/>
    <property type="project" value="UniProtKB-UniRule"/>
</dbReference>
<evidence type="ECO:0000256" key="2">
    <source>
        <dbReference type="ARBA" id="ARBA00012513"/>
    </source>
</evidence>
<feature type="domain" description="Protein kinase" evidence="13">
    <location>
        <begin position="4"/>
        <end position="258"/>
    </location>
</feature>
<feature type="binding site" evidence="11">
    <location>
        <position position="33"/>
    </location>
    <ligand>
        <name>ATP</name>
        <dbReference type="ChEBI" id="CHEBI:30616"/>
    </ligand>
</feature>
<protein>
    <recommendedName>
        <fullName evidence="2">non-specific serine/threonine protein kinase</fullName>
        <ecNumber evidence="2">2.7.11.1</ecNumber>
    </recommendedName>
</protein>
<keyword evidence="3" id="KW-0723">Serine/threonine-protein kinase</keyword>
<comment type="catalytic activity">
    <reaction evidence="9">
        <text>L-seryl-[protein] + ATP = O-phospho-L-seryl-[protein] + ADP + H(+)</text>
        <dbReference type="Rhea" id="RHEA:17989"/>
        <dbReference type="Rhea" id="RHEA-COMP:9863"/>
        <dbReference type="Rhea" id="RHEA-COMP:11604"/>
        <dbReference type="ChEBI" id="CHEBI:15378"/>
        <dbReference type="ChEBI" id="CHEBI:29999"/>
        <dbReference type="ChEBI" id="CHEBI:30616"/>
        <dbReference type="ChEBI" id="CHEBI:83421"/>
        <dbReference type="ChEBI" id="CHEBI:456216"/>
        <dbReference type="EC" id="2.7.11.1"/>
    </reaction>
</comment>
<keyword evidence="5 11" id="KW-0547">Nucleotide-binding</keyword>
<evidence type="ECO:0000256" key="11">
    <source>
        <dbReference type="PROSITE-ProRule" id="PRU10141"/>
    </source>
</evidence>
<dbReference type="Proteomes" id="UP000327013">
    <property type="component" value="Chromosome 2"/>
</dbReference>
<dbReference type="FunFam" id="3.30.200.20:FF:000108">
    <property type="entry name" value="Serine/threonine-protein kinase Nek2"/>
    <property type="match status" value="1"/>
</dbReference>
<evidence type="ECO:0000256" key="4">
    <source>
        <dbReference type="ARBA" id="ARBA00022679"/>
    </source>
</evidence>
<evidence type="ECO:0000313" key="15">
    <source>
        <dbReference type="Proteomes" id="UP000327013"/>
    </source>
</evidence>
<dbReference type="PROSITE" id="PS50011">
    <property type="entry name" value="PROTEIN_KINASE_DOM"/>
    <property type="match status" value="1"/>
</dbReference>
<feature type="region of interest" description="Disordered" evidence="12">
    <location>
        <begin position="518"/>
        <end position="548"/>
    </location>
</feature>
<dbReference type="OrthoDB" id="248923at2759"/>
<evidence type="ECO:0000256" key="7">
    <source>
        <dbReference type="ARBA" id="ARBA00022840"/>
    </source>
</evidence>
<feature type="region of interest" description="Disordered" evidence="12">
    <location>
        <begin position="297"/>
        <end position="326"/>
    </location>
</feature>
<comment type="similarity">
    <text evidence="1">Belongs to the protein kinase superfamily. NEK Ser/Thr protein kinase family. NIMA subfamily.</text>
</comment>
<organism evidence="14 15">
    <name type="scientific">Carpinus fangiana</name>
    <dbReference type="NCBI Taxonomy" id="176857"/>
    <lineage>
        <taxon>Eukaryota</taxon>
        <taxon>Viridiplantae</taxon>
        <taxon>Streptophyta</taxon>
        <taxon>Embryophyta</taxon>
        <taxon>Tracheophyta</taxon>
        <taxon>Spermatophyta</taxon>
        <taxon>Magnoliopsida</taxon>
        <taxon>eudicotyledons</taxon>
        <taxon>Gunneridae</taxon>
        <taxon>Pentapetalae</taxon>
        <taxon>rosids</taxon>
        <taxon>fabids</taxon>
        <taxon>Fagales</taxon>
        <taxon>Betulaceae</taxon>
        <taxon>Carpinus</taxon>
    </lineage>
</organism>
<feature type="region of interest" description="Disordered" evidence="12">
    <location>
        <begin position="369"/>
        <end position="428"/>
    </location>
</feature>
<gene>
    <name evidence="14" type="ORF">FH972_006450</name>
</gene>
<dbReference type="EMBL" id="CM017322">
    <property type="protein sequence ID" value="KAE8010052.1"/>
    <property type="molecule type" value="Genomic_DNA"/>
</dbReference>
<evidence type="ECO:0000256" key="8">
    <source>
        <dbReference type="ARBA" id="ARBA00047899"/>
    </source>
</evidence>
<dbReference type="EC" id="2.7.11.1" evidence="2"/>
<dbReference type="AlphaFoldDB" id="A0A5N6QVT7"/>
<dbReference type="Gene3D" id="1.10.510.10">
    <property type="entry name" value="Transferase(Phosphotransferase) domain 1"/>
    <property type="match status" value="1"/>
</dbReference>
<comment type="catalytic activity">
    <reaction evidence="8">
        <text>L-threonyl-[protein] + ATP = O-phospho-L-threonyl-[protein] + ADP + H(+)</text>
        <dbReference type="Rhea" id="RHEA:46608"/>
        <dbReference type="Rhea" id="RHEA-COMP:11060"/>
        <dbReference type="Rhea" id="RHEA-COMP:11605"/>
        <dbReference type="ChEBI" id="CHEBI:15378"/>
        <dbReference type="ChEBI" id="CHEBI:30013"/>
        <dbReference type="ChEBI" id="CHEBI:30616"/>
        <dbReference type="ChEBI" id="CHEBI:61977"/>
        <dbReference type="ChEBI" id="CHEBI:456216"/>
        <dbReference type="EC" id="2.7.11.1"/>
    </reaction>
</comment>
<keyword evidence="4" id="KW-0808">Transferase</keyword>
<reference evidence="14 15" key="1">
    <citation type="submission" date="2019-06" db="EMBL/GenBank/DDBJ databases">
        <title>A chromosomal-level reference genome of Carpinus fangiana (Coryloideae, Betulaceae).</title>
        <authorList>
            <person name="Yang X."/>
            <person name="Wang Z."/>
            <person name="Zhang L."/>
            <person name="Hao G."/>
            <person name="Liu J."/>
            <person name="Yang Y."/>
        </authorList>
    </citation>
    <scope>NUCLEOTIDE SEQUENCE [LARGE SCALE GENOMIC DNA]</scope>
    <source>
        <strain evidence="14">Cfa_2016G</strain>
        <tissue evidence="14">Leaf</tissue>
    </source>
</reference>
<dbReference type="SUPFAM" id="SSF56112">
    <property type="entry name" value="Protein kinase-like (PK-like)"/>
    <property type="match status" value="1"/>
</dbReference>
<dbReference type="SMART" id="SM00220">
    <property type="entry name" value="S_TKc"/>
    <property type="match status" value="1"/>
</dbReference>
<dbReference type="GO" id="GO:0004674">
    <property type="term" value="F:protein serine/threonine kinase activity"/>
    <property type="evidence" value="ECO:0007669"/>
    <property type="project" value="UniProtKB-KW"/>
</dbReference>
<dbReference type="PROSITE" id="PS00107">
    <property type="entry name" value="PROTEIN_KINASE_ATP"/>
    <property type="match status" value="1"/>
</dbReference>
<dbReference type="Pfam" id="PF00069">
    <property type="entry name" value="Pkinase"/>
    <property type="match status" value="1"/>
</dbReference>
<accession>A0A5N6QVT7</accession>
<evidence type="ECO:0000256" key="6">
    <source>
        <dbReference type="ARBA" id="ARBA00022777"/>
    </source>
</evidence>
<evidence type="ECO:0000256" key="9">
    <source>
        <dbReference type="ARBA" id="ARBA00048679"/>
    </source>
</evidence>
<dbReference type="CDD" id="cd08215">
    <property type="entry name" value="STKc_Nek"/>
    <property type="match status" value="1"/>
</dbReference>
<dbReference type="InterPro" id="IPR017441">
    <property type="entry name" value="Protein_kinase_ATP_BS"/>
</dbReference>
<evidence type="ECO:0000256" key="1">
    <source>
        <dbReference type="ARBA" id="ARBA00010886"/>
    </source>
</evidence>